<dbReference type="GeneID" id="16073383"/>
<organism evidence="23">
    <name type="scientific">Salpingoeca rosetta (strain ATCC 50818 / BSB-021)</name>
    <dbReference type="NCBI Taxonomy" id="946362"/>
    <lineage>
        <taxon>Eukaryota</taxon>
        <taxon>Choanoflagellata</taxon>
        <taxon>Craspedida</taxon>
        <taxon>Salpingoecidae</taxon>
        <taxon>Salpingoeca</taxon>
    </lineage>
</organism>
<dbReference type="SMART" id="SM00119">
    <property type="entry name" value="HECTc"/>
    <property type="match status" value="1"/>
</dbReference>
<dbReference type="AlphaFoldDB" id="F2UD60"/>
<name>F2UD60_SALR5</name>
<evidence type="ECO:0000256" key="13">
    <source>
        <dbReference type="ARBA" id="ARBA00023136"/>
    </source>
</evidence>
<evidence type="ECO:0000256" key="15">
    <source>
        <dbReference type="ARBA" id="ARBA00037859"/>
    </source>
</evidence>
<dbReference type="InterPro" id="IPR035983">
    <property type="entry name" value="Hect_E3_ubiquitin_ligase"/>
</dbReference>
<keyword evidence="8" id="KW-0677">Repeat</keyword>
<dbReference type="eggNOG" id="KOG0939">
    <property type="taxonomic scope" value="Eukaryota"/>
</dbReference>
<keyword evidence="13" id="KW-0472">Membrane</keyword>
<evidence type="ECO:0000256" key="9">
    <source>
        <dbReference type="ARBA" id="ARBA00022786"/>
    </source>
</evidence>
<dbReference type="FunFam" id="3.30.2160.10:FF:000001">
    <property type="entry name" value="E3 ubiquitin-protein ligase NEDD4-like"/>
    <property type="match status" value="1"/>
</dbReference>
<dbReference type="OMA" id="WIILEEW"/>
<evidence type="ECO:0000256" key="19">
    <source>
        <dbReference type="PROSITE-ProRule" id="PRU00023"/>
    </source>
</evidence>
<evidence type="ECO:0000256" key="12">
    <source>
        <dbReference type="ARBA" id="ARBA00023043"/>
    </source>
</evidence>
<dbReference type="PRINTS" id="PR01415">
    <property type="entry name" value="ANKYRIN"/>
</dbReference>
<gene>
    <name evidence="22" type="ORF">PTSG_05919</name>
</gene>
<reference evidence="22" key="1">
    <citation type="submission" date="2009-08" db="EMBL/GenBank/DDBJ databases">
        <title>Annotation of Salpingoeca rosetta.</title>
        <authorList>
            <consortium name="The Broad Institute Genome Sequencing Platform"/>
            <person name="Russ C."/>
            <person name="Cuomo C."/>
            <person name="Burger G."/>
            <person name="Gray M.W."/>
            <person name="Holland P.W.H."/>
            <person name="King N."/>
            <person name="Lang F.B.F."/>
            <person name="Roger A.J."/>
            <person name="Ruiz-Trillo I."/>
            <person name="Young S.K."/>
            <person name="Zeng Q."/>
            <person name="Gargeya S."/>
            <person name="Alvarado L."/>
            <person name="Berlin A."/>
            <person name="Chapman S.B."/>
            <person name="Chen Z."/>
            <person name="Freedman E."/>
            <person name="Gellesch M."/>
            <person name="Goldberg J."/>
            <person name="Griggs A."/>
            <person name="Gujja S."/>
            <person name="Heilman E."/>
            <person name="Heiman D."/>
            <person name="Howarth C."/>
            <person name="Mehta T."/>
            <person name="Neiman D."/>
            <person name="Pearson M."/>
            <person name="Roberts A."/>
            <person name="Saif S."/>
            <person name="Shea T."/>
            <person name="Shenoy N."/>
            <person name="Sisk P."/>
            <person name="Stolte C."/>
            <person name="Sykes S."/>
            <person name="White J."/>
            <person name="Yandava C."/>
            <person name="Haas B."/>
            <person name="Nusbaum C."/>
            <person name="Birren B."/>
        </authorList>
    </citation>
    <scope>NUCLEOTIDE SEQUENCE [LARGE SCALE GENOMIC DNA]</scope>
    <source>
        <strain evidence="22">ATCC 50818</strain>
    </source>
</reference>
<dbReference type="CDD" id="cd00078">
    <property type="entry name" value="HECTc"/>
    <property type="match status" value="1"/>
</dbReference>
<dbReference type="STRING" id="946362.F2UD60"/>
<keyword evidence="12 19" id="KW-0040">ANK repeat</keyword>
<dbReference type="GO" id="GO:0061025">
    <property type="term" value="P:membrane fusion"/>
    <property type="evidence" value="ECO:0007669"/>
    <property type="project" value="TreeGrafter"/>
</dbReference>
<accession>F2UD60</accession>
<dbReference type="GO" id="GO:0000139">
    <property type="term" value="C:Golgi membrane"/>
    <property type="evidence" value="ECO:0007669"/>
    <property type="project" value="TreeGrafter"/>
</dbReference>
<dbReference type="SUPFAM" id="SSF56204">
    <property type="entry name" value="Hect, E3 ligase catalytic domain"/>
    <property type="match status" value="1"/>
</dbReference>
<evidence type="ECO:0000256" key="16">
    <source>
        <dbReference type="ARBA" id="ARBA00040370"/>
    </source>
</evidence>
<sequence>MFSWMKFRRSSALPDDVQADDIHKIIELVMDAIVKDNETTMRELVERNLIDDDFRIGRSKRSVIHLAASFGATNCLRLLAKRGFDVNSKDIGQVTPLHLAARNGHKACVKALVADFHADTTLTDCNGFTVLHWLASNGRTQLLNHTLLLGLNCDVIDTHGQTLLHVACHSGHAATVEQLIEHGIDVNAQDNNFMTALHSVCKFGQPVCASALLKHGAIQLLDKEGKLPINHALENGQKECVLLLVEHVPELMSHVLKYTLSTTADFETSLAVLKHLCTSRNSFTQAVVKETVSCTLLSGQKLLCTSGEFAEVVPSFRRLALLLSQLLAGIWNDDELKLDDMLLQLLDREVDTLQQRERQAASTEELAPRIMLAVRGMYQLFQARMAGSARECSGRFLEFAQSHASAFHELVRVCPSALLEDFDFVLNHQELMKVFRPAVLQQPFSSRRQWFNERLSALHEQTATPHPDAPVLIVDRNNLLQSSCERLKALDRGDVATPFAIEFRDEAGHGHGVKREWFALLSKEIFNPDYALFELSPDGQSYVPNINSSVNPDHLSYFHFVGRILALSLLHQQTLPVRLSLPVYKHLLGLPPTIQDVAMFDATYAQSLEWMLGNNIDDAGLEMTFSVEHAAFGDVLEEELIPNGKHIPVTEENKRGYVQMLCEWKMTKAVSAQLNAMSGGFSEYIPPVLVQLFREEELALIISGETNIDVNDWRQHTEYRLVGFDSEDEVVDWFWECVGELSQEKRSLLLQFATGSPTLPVGGFEFIPTSDGMAKFTIARTTTDHDLPTASTCFNLLRLAQYDSKDELRTALDTALSYGAEGFSFA</sequence>
<dbReference type="EC" id="2.3.2.26" evidence="5"/>
<dbReference type="Pfam" id="PF00632">
    <property type="entry name" value="HECT"/>
    <property type="match status" value="1"/>
</dbReference>
<evidence type="ECO:0000256" key="7">
    <source>
        <dbReference type="ARBA" id="ARBA00022679"/>
    </source>
</evidence>
<evidence type="ECO:0000256" key="20">
    <source>
        <dbReference type="PROSITE-ProRule" id="PRU00104"/>
    </source>
</evidence>
<dbReference type="RefSeq" id="XP_004992812.1">
    <property type="nucleotide sequence ID" value="XM_004992755.1"/>
</dbReference>
<evidence type="ECO:0000256" key="17">
    <source>
        <dbReference type="ARBA" id="ARBA00041409"/>
    </source>
</evidence>
<dbReference type="PANTHER" id="PTHR11254">
    <property type="entry name" value="HECT DOMAIN UBIQUITIN-PROTEIN LIGASE"/>
    <property type="match status" value="1"/>
</dbReference>
<dbReference type="SMART" id="SM00248">
    <property type="entry name" value="ANK"/>
    <property type="match status" value="6"/>
</dbReference>
<feature type="repeat" description="ANK" evidence="19">
    <location>
        <begin position="159"/>
        <end position="191"/>
    </location>
</feature>
<evidence type="ECO:0000256" key="6">
    <source>
        <dbReference type="ARBA" id="ARBA00022490"/>
    </source>
</evidence>
<keyword evidence="11" id="KW-0333">Golgi apparatus</keyword>
<evidence type="ECO:0000313" key="23">
    <source>
        <dbReference type="Proteomes" id="UP000007799"/>
    </source>
</evidence>
<keyword evidence="10" id="KW-0256">Endoplasmic reticulum</keyword>
<dbReference type="PANTHER" id="PTHR11254:SF363">
    <property type="entry name" value="E3 UBIQUITIN-PROTEIN LIGASE HACE1"/>
    <property type="match status" value="1"/>
</dbReference>
<feature type="domain" description="HECT" evidence="21">
    <location>
        <begin position="483"/>
        <end position="826"/>
    </location>
</feature>
<dbReference type="GO" id="GO:0005783">
    <property type="term" value="C:endoplasmic reticulum"/>
    <property type="evidence" value="ECO:0007669"/>
    <property type="project" value="UniProtKB-SubCell"/>
</dbReference>
<protein>
    <recommendedName>
        <fullName evidence="16">E3 ubiquitin-protein ligase HACE1</fullName>
        <ecNumber evidence="5">2.3.2.26</ecNumber>
    </recommendedName>
    <alternativeName>
        <fullName evidence="18">HECT domain and ankyrin repeat-containing E3 ubiquitin-protein ligase 1</fullName>
    </alternativeName>
    <alternativeName>
        <fullName evidence="17">HECT-type E3 ubiquitin transferase HACE1</fullName>
    </alternativeName>
</protein>
<keyword evidence="14" id="KW-0131">Cell cycle</keyword>
<dbReference type="Gene3D" id="1.25.40.20">
    <property type="entry name" value="Ankyrin repeat-containing domain"/>
    <property type="match status" value="2"/>
</dbReference>
<dbReference type="EMBL" id="GL832969">
    <property type="protein sequence ID" value="EGD74555.1"/>
    <property type="molecule type" value="Genomic_DNA"/>
</dbReference>
<evidence type="ECO:0000313" key="22">
    <source>
        <dbReference type="EMBL" id="EGD74555.1"/>
    </source>
</evidence>
<evidence type="ECO:0000256" key="8">
    <source>
        <dbReference type="ARBA" id="ARBA00022737"/>
    </source>
</evidence>
<comment type="catalytic activity">
    <reaction evidence="1">
        <text>S-ubiquitinyl-[E2 ubiquitin-conjugating enzyme]-L-cysteine + [acceptor protein]-L-lysine = [E2 ubiquitin-conjugating enzyme]-L-cysteine + N(6)-ubiquitinyl-[acceptor protein]-L-lysine.</text>
        <dbReference type="EC" id="2.3.2.26"/>
    </reaction>
</comment>
<evidence type="ECO:0000256" key="11">
    <source>
        <dbReference type="ARBA" id="ARBA00023034"/>
    </source>
</evidence>
<dbReference type="Gene3D" id="3.30.2410.10">
    <property type="entry name" value="Hect, E3 ligase catalytic domain"/>
    <property type="match status" value="1"/>
</dbReference>
<dbReference type="GO" id="GO:0000209">
    <property type="term" value="P:protein polyubiquitination"/>
    <property type="evidence" value="ECO:0007669"/>
    <property type="project" value="TreeGrafter"/>
</dbReference>
<feature type="repeat" description="ANK" evidence="19">
    <location>
        <begin position="59"/>
        <end position="91"/>
    </location>
</feature>
<dbReference type="GO" id="GO:0061630">
    <property type="term" value="F:ubiquitin protein ligase activity"/>
    <property type="evidence" value="ECO:0007669"/>
    <property type="project" value="UniProtKB-EC"/>
</dbReference>
<keyword evidence="6" id="KW-0963">Cytoplasm</keyword>
<evidence type="ECO:0000256" key="4">
    <source>
        <dbReference type="ARBA" id="ARBA00004906"/>
    </source>
</evidence>
<dbReference type="SUPFAM" id="SSF48403">
    <property type="entry name" value="Ankyrin repeat"/>
    <property type="match status" value="1"/>
</dbReference>
<dbReference type="GO" id="GO:0007030">
    <property type="term" value="P:Golgi organization"/>
    <property type="evidence" value="ECO:0007669"/>
    <property type="project" value="TreeGrafter"/>
</dbReference>
<dbReference type="PROSITE" id="PS50237">
    <property type="entry name" value="HECT"/>
    <property type="match status" value="1"/>
</dbReference>
<keyword evidence="9 20" id="KW-0833">Ubl conjugation pathway</keyword>
<evidence type="ECO:0000256" key="3">
    <source>
        <dbReference type="ARBA" id="ARBA00004496"/>
    </source>
</evidence>
<dbReference type="InterPro" id="IPR036770">
    <property type="entry name" value="Ankyrin_rpt-contain_sf"/>
</dbReference>
<evidence type="ECO:0000259" key="21">
    <source>
        <dbReference type="PROSITE" id="PS50237"/>
    </source>
</evidence>
<comment type="subcellular location">
    <subcellularLocation>
        <location evidence="3">Cytoplasm</location>
    </subcellularLocation>
    <subcellularLocation>
        <location evidence="2">Endoplasmic reticulum</location>
    </subcellularLocation>
    <subcellularLocation>
        <location evidence="15">Golgi apparatus</location>
        <location evidence="15">Golgi stack membrane</location>
    </subcellularLocation>
</comment>
<dbReference type="Proteomes" id="UP000007799">
    <property type="component" value="Unassembled WGS sequence"/>
</dbReference>
<evidence type="ECO:0000256" key="10">
    <source>
        <dbReference type="ARBA" id="ARBA00022824"/>
    </source>
</evidence>
<feature type="active site" description="Glycyl thioester intermediate" evidence="20">
    <location>
        <position position="793"/>
    </location>
</feature>
<evidence type="ECO:0000256" key="1">
    <source>
        <dbReference type="ARBA" id="ARBA00000885"/>
    </source>
</evidence>
<evidence type="ECO:0000256" key="18">
    <source>
        <dbReference type="ARBA" id="ARBA00042378"/>
    </source>
</evidence>
<dbReference type="Gene3D" id="3.90.1750.10">
    <property type="entry name" value="Hect, E3 ligase catalytic domains"/>
    <property type="match status" value="1"/>
</dbReference>
<dbReference type="Pfam" id="PF12796">
    <property type="entry name" value="Ank_2"/>
    <property type="match status" value="1"/>
</dbReference>
<dbReference type="FunCoup" id="F2UD60">
    <property type="interactions" value="1132"/>
</dbReference>
<dbReference type="GO" id="GO:0005634">
    <property type="term" value="C:nucleus"/>
    <property type="evidence" value="ECO:0007669"/>
    <property type="project" value="TreeGrafter"/>
</dbReference>
<dbReference type="Gene3D" id="3.30.2160.10">
    <property type="entry name" value="Hect, E3 ligase catalytic domain"/>
    <property type="match status" value="1"/>
</dbReference>
<dbReference type="InterPro" id="IPR002110">
    <property type="entry name" value="Ankyrin_rpt"/>
</dbReference>
<dbReference type="OrthoDB" id="8068875at2759"/>
<evidence type="ECO:0000256" key="5">
    <source>
        <dbReference type="ARBA" id="ARBA00012485"/>
    </source>
</evidence>
<evidence type="ECO:0000256" key="14">
    <source>
        <dbReference type="ARBA" id="ARBA00023306"/>
    </source>
</evidence>
<dbReference type="GO" id="GO:0032580">
    <property type="term" value="C:Golgi cisterna membrane"/>
    <property type="evidence" value="ECO:0007669"/>
    <property type="project" value="UniProtKB-SubCell"/>
</dbReference>
<dbReference type="eggNOG" id="KOG0504">
    <property type="taxonomic scope" value="Eukaryota"/>
</dbReference>
<evidence type="ECO:0000256" key="2">
    <source>
        <dbReference type="ARBA" id="ARBA00004240"/>
    </source>
</evidence>
<keyword evidence="23" id="KW-1185">Reference proteome</keyword>
<dbReference type="KEGG" id="sre:PTSG_05919"/>
<proteinExistence type="predicted"/>
<comment type="pathway">
    <text evidence="4">Protein modification; protein ubiquitination.</text>
</comment>
<dbReference type="PROSITE" id="PS50088">
    <property type="entry name" value="ANK_REPEAT"/>
    <property type="match status" value="2"/>
</dbReference>
<dbReference type="GO" id="GO:0006511">
    <property type="term" value="P:ubiquitin-dependent protein catabolic process"/>
    <property type="evidence" value="ECO:0007669"/>
    <property type="project" value="TreeGrafter"/>
</dbReference>
<keyword evidence="7" id="KW-0808">Transferase</keyword>
<dbReference type="InterPro" id="IPR000569">
    <property type="entry name" value="HECT_dom"/>
</dbReference>
<dbReference type="PROSITE" id="PS50297">
    <property type="entry name" value="ANK_REP_REGION"/>
    <property type="match status" value="2"/>
</dbReference>
<dbReference type="InterPro" id="IPR050409">
    <property type="entry name" value="E3_ubiq-protein_ligase"/>
</dbReference>
<dbReference type="FunFam" id="3.30.2410.10:FF:000009">
    <property type="entry name" value="Probable E3 ubiquitin-protein ligase HECTD2"/>
    <property type="match status" value="1"/>
</dbReference>
<dbReference type="InParanoid" id="F2UD60"/>